<dbReference type="InterPro" id="IPR016161">
    <property type="entry name" value="Ald_DH/histidinol_DH"/>
</dbReference>
<evidence type="ECO:0000256" key="1">
    <source>
        <dbReference type="ARBA" id="ARBA00009986"/>
    </source>
</evidence>
<organism evidence="7 8">
    <name type="scientific">Jimgerdemannia flammicorona</name>
    <dbReference type="NCBI Taxonomy" id="994334"/>
    <lineage>
        <taxon>Eukaryota</taxon>
        <taxon>Fungi</taxon>
        <taxon>Fungi incertae sedis</taxon>
        <taxon>Mucoromycota</taxon>
        <taxon>Mucoromycotina</taxon>
        <taxon>Endogonomycetes</taxon>
        <taxon>Endogonales</taxon>
        <taxon>Endogonaceae</taxon>
        <taxon>Jimgerdemannia</taxon>
    </lineage>
</organism>
<dbReference type="GO" id="GO:0005737">
    <property type="term" value="C:cytoplasm"/>
    <property type="evidence" value="ECO:0007669"/>
    <property type="project" value="TreeGrafter"/>
</dbReference>
<evidence type="ECO:0000313" key="8">
    <source>
        <dbReference type="Proteomes" id="UP000268093"/>
    </source>
</evidence>
<evidence type="ECO:0000313" key="7">
    <source>
        <dbReference type="EMBL" id="RUP44143.1"/>
    </source>
</evidence>
<protein>
    <recommendedName>
        <fullName evidence="4">Aldehyde dehydrogenase</fullName>
    </recommendedName>
</protein>
<name>A0A433CZX1_9FUNG</name>
<reference evidence="7 8" key="1">
    <citation type="journal article" date="2018" name="New Phytol.">
        <title>Phylogenomics of Endogonaceae and evolution of mycorrhizas within Mucoromycota.</title>
        <authorList>
            <person name="Chang Y."/>
            <person name="Desiro A."/>
            <person name="Na H."/>
            <person name="Sandor L."/>
            <person name="Lipzen A."/>
            <person name="Clum A."/>
            <person name="Barry K."/>
            <person name="Grigoriev I.V."/>
            <person name="Martin F.M."/>
            <person name="Stajich J.E."/>
            <person name="Smith M.E."/>
            <person name="Bonito G."/>
            <person name="Spatafora J.W."/>
        </authorList>
    </citation>
    <scope>NUCLEOTIDE SEQUENCE [LARGE SCALE GENOMIC DNA]</scope>
    <source>
        <strain evidence="7 8">GMNB39</strain>
    </source>
</reference>
<dbReference type="Gene3D" id="3.40.309.10">
    <property type="entry name" value="Aldehyde Dehydrogenase, Chain A, domain 2"/>
    <property type="match status" value="1"/>
</dbReference>
<accession>A0A433CZX1</accession>
<proteinExistence type="inferred from homology"/>
<dbReference type="Gene3D" id="3.40.605.10">
    <property type="entry name" value="Aldehyde Dehydrogenase, Chain A, domain 1"/>
    <property type="match status" value="1"/>
</dbReference>
<dbReference type="InterPro" id="IPR016160">
    <property type="entry name" value="Ald_DH_CS_CYS"/>
</dbReference>
<dbReference type="Pfam" id="PF00171">
    <property type="entry name" value="Aldedh"/>
    <property type="match status" value="1"/>
</dbReference>
<dbReference type="PANTHER" id="PTHR43570">
    <property type="entry name" value="ALDEHYDE DEHYDROGENASE"/>
    <property type="match status" value="1"/>
</dbReference>
<dbReference type="OrthoDB" id="440325at2759"/>
<evidence type="ECO:0000256" key="2">
    <source>
        <dbReference type="ARBA" id="ARBA00023002"/>
    </source>
</evidence>
<dbReference type="Proteomes" id="UP000268093">
    <property type="component" value="Unassembled WGS sequence"/>
</dbReference>
<dbReference type="PROSITE" id="PS00687">
    <property type="entry name" value="ALDEHYDE_DEHYDR_GLU"/>
    <property type="match status" value="1"/>
</dbReference>
<gene>
    <name evidence="7" type="ORF">BC936DRAFT_149881</name>
</gene>
<comment type="similarity">
    <text evidence="1 4 5">Belongs to the aldehyde dehydrogenase family.</text>
</comment>
<dbReference type="PIRSF" id="PIRSF036492">
    <property type="entry name" value="ALDH"/>
    <property type="match status" value="1"/>
</dbReference>
<dbReference type="InterPro" id="IPR015590">
    <property type="entry name" value="Aldehyde_DH_dom"/>
</dbReference>
<dbReference type="EMBL" id="RBNI01009516">
    <property type="protein sequence ID" value="RUP44143.1"/>
    <property type="molecule type" value="Genomic_DNA"/>
</dbReference>
<dbReference type="FunFam" id="3.40.605.10:FF:000004">
    <property type="entry name" value="Aldehyde dehydrogenase"/>
    <property type="match status" value="1"/>
</dbReference>
<evidence type="ECO:0000256" key="4">
    <source>
        <dbReference type="PIRNR" id="PIRNR036492"/>
    </source>
</evidence>
<dbReference type="SUPFAM" id="SSF53720">
    <property type="entry name" value="ALDH-like"/>
    <property type="match status" value="1"/>
</dbReference>
<feature type="domain" description="Aldehyde dehydrogenase" evidence="6">
    <location>
        <begin position="10"/>
        <end position="438"/>
    </location>
</feature>
<dbReference type="PANTHER" id="PTHR43570:SF16">
    <property type="entry name" value="ALDEHYDE DEHYDROGENASE TYPE III, ISOFORM Q"/>
    <property type="match status" value="1"/>
</dbReference>
<comment type="caution">
    <text evidence="7">The sequence shown here is derived from an EMBL/GenBank/DDBJ whole genome shotgun (WGS) entry which is preliminary data.</text>
</comment>
<evidence type="ECO:0000259" key="6">
    <source>
        <dbReference type="Pfam" id="PF00171"/>
    </source>
</evidence>
<dbReference type="InterPro" id="IPR016163">
    <property type="entry name" value="Ald_DH_C"/>
</dbReference>
<keyword evidence="3" id="KW-0520">NAD</keyword>
<evidence type="ECO:0000256" key="5">
    <source>
        <dbReference type="RuleBase" id="RU003345"/>
    </source>
</evidence>
<keyword evidence="2 4" id="KW-0560">Oxidoreductase</keyword>
<dbReference type="InterPro" id="IPR012394">
    <property type="entry name" value="Aldehyde_DH_NAD(P)"/>
</dbReference>
<keyword evidence="8" id="KW-1185">Reference proteome</keyword>
<dbReference type="InterPro" id="IPR029510">
    <property type="entry name" value="Ald_DH_CS_GLU"/>
</dbReference>
<dbReference type="PROSITE" id="PS00070">
    <property type="entry name" value="ALDEHYDE_DEHYDR_CYS"/>
    <property type="match status" value="1"/>
</dbReference>
<dbReference type="GO" id="GO:0004029">
    <property type="term" value="F:aldehyde dehydrogenase (NAD+) activity"/>
    <property type="evidence" value="ECO:0007669"/>
    <property type="project" value="TreeGrafter"/>
</dbReference>
<dbReference type="FunFam" id="3.40.309.10:FF:000003">
    <property type="entry name" value="Aldehyde dehydrogenase"/>
    <property type="match status" value="1"/>
</dbReference>
<dbReference type="AlphaFoldDB" id="A0A433CZX1"/>
<sequence length="506" mass="56157">MTLEYTSVDEIPDIVAGLHKTFNSGLTKPLKYRKDQLRRLYDLLEENESLLVKALYDDLRKPEAESLCAEIALPKEEILFFLKNLDEFSKPEKLKPRFMVSALDKVQVRHDPLGVVLIMGAWNYPIQLFLLPLIGAIAAGNTVLIKPSEIAVHTAVLLTSLLPRYLDQSSYRVVNGGVPETTRLLELRFDHICYTGNGVVGKIVMTAAAKHLTSVTLELGGKSPAIIADDVDIQVVANRVCFGKYYNCGQTCVGVDYVLIPESKLEPFLAAIQKSITNFFGENPKSSDAFARIIADRHFSRLVGMIENRTSGRIVAGGQHDKTERYIAPTVIAGIEDEKDPLLTEEIFGPILPVIAVKDVDAAIKYVNARDTPLVLYLFAKSSKIINKVLDNTRSGGVTVNDTMMNCQELNLPFGGAGASGIGSYHGHTSWLTFTHSRATLIRDLSLESAQVMIKYPPYSAKQIQVMRFFTMSMPWFKRGHTYRKLAGFFATIAILLGFMTSAKKF</sequence>
<dbReference type="InterPro" id="IPR016162">
    <property type="entry name" value="Ald_DH_N"/>
</dbReference>
<evidence type="ECO:0000256" key="3">
    <source>
        <dbReference type="ARBA" id="ARBA00023027"/>
    </source>
</evidence>
<dbReference type="GO" id="GO:0006081">
    <property type="term" value="P:aldehyde metabolic process"/>
    <property type="evidence" value="ECO:0007669"/>
    <property type="project" value="InterPro"/>
</dbReference>